<comment type="caution">
    <text evidence="3">The sequence shown here is derived from an EMBL/GenBank/DDBJ whole genome shotgun (WGS) entry which is preliminary data.</text>
</comment>
<dbReference type="OrthoDB" id="2436455at2759"/>
<dbReference type="Proteomes" id="UP000073492">
    <property type="component" value="Unassembled WGS sequence"/>
</dbReference>
<reference evidence="3 4" key="1">
    <citation type="submission" date="2015-07" db="EMBL/GenBank/DDBJ databases">
        <title>Comparative genomics of the Sigatoka disease complex on banana suggests a link between parallel evolutionary changes in Pseudocercospora fijiensis and Pseudocercospora eumusae and increased virulence on the banana host.</title>
        <authorList>
            <person name="Chang T.-C."/>
            <person name="Salvucci A."/>
            <person name="Crous P.W."/>
            <person name="Stergiopoulos I."/>
        </authorList>
    </citation>
    <scope>NUCLEOTIDE SEQUENCE [LARGE SCALE GENOMIC DNA]</scope>
    <source>
        <strain evidence="3 4">CBS 116634</strain>
    </source>
</reference>
<proteinExistence type="predicted"/>
<dbReference type="STRING" id="113226.A0A139H3Q2"/>
<feature type="coiled-coil region" evidence="1">
    <location>
        <begin position="207"/>
        <end position="348"/>
    </location>
</feature>
<gene>
    <name evidence="3" type="ORF">AC579_7589</name>
</gene>
<dbReference type="EMBL" id="LFZO01000804">
    <property type="protein sequence ID" value="KXS97051.1"/>
    <property type="molecule type" value="Genomic_DNA"/>
</dbReference>
<name>A0A139H3Q2_9PEZI</name>
<feature type="region of interest" description="Disordered" evidence="2">
    <location>
        <begin position="139"/>
        <end position="161"/>
    </location>
</feature>
<sequence length="524" mass="59297">MWLLNKLTMPSSKRSPNLPYDHEAIDKALAANNNDIFTPDSFNELYTAALASQEPTGDYKEQYRRHNLLYGLLERRTGKKLKLALNDNDKAAQLLTSRTEFLNLAVIAFLESDSDSGSDVTMVNAATLSKATAASLGGIGTDGNEASENGHTSTTSVSGLEADTTDLNSDYETLAAWRDKLQAHADWLNGTEAALREKDHTIEKKWREAEKTKMEVMEREKAVYKAEKEIESREKDVAKKEKELRKNEVEFRENSFSTNQLTTELRNVRRALNQAEQEKQALESQVATMEMRNAASERLEREKQKINNLNHDELGKLATEIRLLRAGNDVQNGEIVKLKTKIRELEEEKCNTNRLHTHEITKLSTKIRELETKNSNDHETHKEQMAQYKTRINDLEDAAASTLHISQEKVTSDQKRQVDQAKAANLEGNISQLQKKIFDLPNTFIPDHVAARIQLLHSAYSTSADRKQFKTEVADLWAPKQAVVGVKLDSIKEKLKDGLVVPSARELRDVVGIVYEVMLEVKKK</sequence>
<feature type="coiled-coil region" evidence="1">
    <location>
        <begin position="378"/>
        <end position="436"/>
    </location>
</feature>
<dbReference type="AlphaFoldDB" id="A0A139H3Q2"/>
<keyword evidence="4" id="KW-1185">Reference proteome</keyword>
<evidence type="ECO:0000313" key="4">
    <source>
        <dbReference type="Proteomes" id="UP000073492"/>
    </source>
</evidence>
<feature type="compositionally biased region" description="Polar residues" evidence="2">
    <location>
        <begin position="144"/>
        <end position="158"/>
    </location>
</feature>
<organism evidence="3 4">
    <name type="scientific">Pseudocercospora musae</name>
    <dbReference type="NCBI Taxonomy" id="113226"/>
    <lineage>
        <taxon>Eukaryota</taxon>
        <taxon>Fungi</taxon>
        <taxon>Dikarya</taxon>
        <taxon>Ascomycota</taxon>
        <taxon>Pezizomycotina</taxon>
        <taxon>Dothideomycetes</taxon>
        <taxon>Dothideomycetidae</taxon>
        <taxon>Mycosphaerellales</taxon>
        <taxon>Mycosphaerellaceae</taxon>
        <taxon>Pseudocercospora</taxon>
    </lineage>
</organism>
<keyword evidence="1" id="KW-0175">Coiled coil</keyword>
<protein>
    <submittedName>
        <fullName evidence="3">Uncharacterized protein</fullName>
    </submittedName>
</protein>
<evidence type="ECO:0000256" key="1">
    <source>
        <dbReference type="SAM" id="Coils"/>
    </source>
</evidence>
<accession>A0A139H3Q2</accession>
<evidence type="ECO:0000313" key="3">
    <source>
        <dbReference type="EMBL" id="KXS97051.1"/>
    </source>
</evidence>
<evidence type="ECO:0000256" key="2">
    <source>
        <dbReference type="SAM" id="MobiDB-lite"/>
    </source>
</evidence>